<keyword evidence="1" id="KW-1133">Transmembrane helix</keyword>
<reference evidence="2" key="1">
    <citation type="journal article" date="2020" name="mSystems">
        <title>Genome- and Community-Level Interaction Insights into Carbon Utilization and Element Cycling Functions of Hydrothermarchaeota in Hydrothermal Sediment.</title>
        <authorList>
            <person name="Zhou Z."/>
            <person name="Liu Y."/>
            <person name="Xu W."/>
            <person name="Pan J."/>
            <person name="Luo Z.H."/>
            <person name="Li M."/>
        </authorList>
    </citation>
    <scope>NUCLEOTIDE SEQUENCE [LARGE SCALE GENOMIC DNA]</scope>
    <source>
        <strain evidence="2">SpSt-508</strain>
    </source>
</reference>
<keyword evidence="1" id="KW-0472">Membrane</keyword>
<feature type="transmembrane region" description="Helical" evidence="1">
    <location>
        <begin position="12"/>
        <end position="32"/>
    </location>
</feature>
<evidence type="ECO:0008006" key="3">
    <source>
        <dbReference type="Google" id="ProtNLM"/>
    </source>
</evidence>
<organism evidence="2">
    <name type="scientific">Schlesneria paludicola</name>
    <dbReference type="NCBI Taxonomy" id="360056"/>
    <lineage>
        <taxon>Bacteria</taxon>
        <taxon>Pseudomonadati</taxon>
        <taxon>Planctomycetota</taxon>
        <taxon>Planctomycetia</taxon>
        <taxon>Planctomycetales</taxon>
        <taxon>Planctomycetaceae</taxon>
        <taxon>Schlesneria</taxon>
    </lineage>
</organism>
<gene>
    <name evidence="2" type="ORF">ENS64_14545</name>
</gene>
<feature type="transmembrane region" description="Helical" evidence="1">
    <location>
        <begin position="262"/>
        <end position="280"/>
    </location>
</feature>
<feature type="transmembrane region" description="Helical" evidence="1">
    <location>
        <begin position="39"/>
        <end position="60"/>
    </location>
</feature>
<sequence length="467" mass="51051">MTIGASLTWTLARSLALLVVFGWLIPPLATWVRGRPHRWGYLLAPFVFPELLVGYAYAPWVMGHPWLSELACSLLLGLRTLPAAVVAWELSPPGSVSASACYCRQLSLRTWADRWDCWRLRWEGPARRWIPAGGLFLLVTFQEFELAALLRTVSWTDWLFVRQATGMELAAALRSAALPATMELAGLLLVLTLVARSPESAVHPDDHSADSARGWVAAAVFLPAAWLLVIGAPLVPLAAELPGGLANLMGQRLRWLGLGKELAVGISAAACASAMAWFAAERLLRCGAFGRVAVVVLSVPGLLGSLILGLLLLALFQGRVFSSLYDTPVPWLLGLTWYLLPRAILLQIWITHGVSTALKLVELLRQSADFAQHRAGRRLWRAMVTRPRLLAVVVLAYWAYLELTLAHLLAPMGLTAGIVRLYNFMHYGRTAALSAEAAVLLLVPLLGTWGVWTLWGGRWRGRSSSGG</sequence>
<proteinExistence type="predicted"/>
<feature type="transmembrane region" description="Helical" evidence="1">
    <location>
        <begin position="215"/>
        <end position="239"/>
    </location>
</feature>
<name>A0A7C4LM20_9PLAN</name>
<feature type="transmembrane region" description="Helical" evidence="1">
    <location>
        <begin position="292"/>
        <end position="316"/>
    </location>
</feature>
<keyword evidence="1" id="KW-0812">Transmembrane</keyword>
<evidence type="ECO:0000256" key="1">
    <source>
        <dbReference type="SAM" id="Phobius"/>
    </source>
</evidence>
<dbReference type="EMBL" id="DSVQ01000016">
    <property type="protein sequence ID" value="HGT40462.1"/>
    <property type="molecule type" value="Genomic_DNA"/>
</dbReference>
<protein>
    <recommendedName>
        <fullName evidence="3">ABC transmembrane type-1 domain-containing protein</fullName>
    </recommendedName>
</protein>
<feature type="transmembrane region" description="Helical" evidence="1">
    <location>
        <begin position="170"/>
        <end position="194"/>
    </location>
</feature>
<evidence type="ECO:0000313" key="2">
    <source>
        <dbReference type="EMBL" id="HGT40462.1"/>
    </source>
</evidence>
<feature type="transmembrane region" description="Helical" evidence="1">
    <location>
        <begin position="437"/>
        <end position="455"/>
    </location>
</feature>
<feature type="transmembrane region" description="Helical" evidence="1">
    <location>
        <begin position="379"/>
        <end position="400"/>
    </location>
</feature>
<dbReference type="AlphaFoldDB" id="A0A7C4LM20"/>
<accession>A0A7C4LM20</accession>
<comment type="caution">
    <text evidence="2">The sequence shown here is derived from an EMBL/GenBank/DDBJ whole genome shotgun (WGS) entry which is preliminary data.</text>
</comment>
<feature type="transmembrane region" description="Helical" evidence="1">
    <location>
        <begin position="336"/>
        <end position="358"/>
    </location>
</feature>